<organism evidence="2 3">
    <name type="scientific">Rhipicephalus sanguineus</name>
    <name type="common">Brown dog tick</name>
    <name type="synonym">Ixodes sanguineus</name>
    <dbReference type="NCBI Taxonomy" id="34632"/>
    <lineage>
        <taxon>Eukaryota</taxon>
        <taxon>Metazoa</taxon>
        <taxon>Ecdysozoa</taxon>
        <taxon>Arthropoda</taxon>
        <taxon>Chelicerata</taxon>
        <taxon>Arachnida</taxon>
        <taxon>Acari</taxon>
        <taxon>Parasitiformes</taxon>
        <taxon>Ixodida</taxon>
        <taxon>Ixodoidea</taxon>
        <taxon>Ixodidae</taxon>
        <taxon>Rhipicephalinae</taxon>
        <taxon>Rhipicephalus</taxon>
        <taxon>Rhipicephalus</taxon>
    </lineage>
</organism>
<dbReference type="Proteomes" id="UP000821837">
    <property type="component" value="Unassembled WGS sequence"/>
</dbReference>
<gene>
    <name evidence="2" type="ORF">HPB52_004570</name>
</gene>
<reference evidence="2" key="1">
    <citation type="journal article" date="2020" name="Cell">
        <title>Large-Scale Comparative Analyses of Tick Genomes Elucidate Their Genetic Diversity and Vector Capacities.</title>
        <authorList>
            <consortium name="Tick Genome and Microbiome Consortium (TIGMIC)"/>
            <person name="Jia N."/>
            <person name="Wang J."/>
            <person name="Shi W."/>
            <person name="Du L."/>
            <person name="Sun Y."/>
            <person name="Zhan W."/>
            <person name="Jiang J.F."/>
            <person name="Wang Q."/>
            <person name="Zhang B."/>
            <person name="Ji P."/>
            <person name="Bell-Sakyi L."/>
            <person name="Cui X.M."/>
            <person name="Yuan T.T."/>
            <person name="Jiang B.G."/>
            <person name="Yang W.F."/>
            <person name="Lam T.T."/>
            <person name="Chang Q.C."/>
            <person name="Ding S.J."/>
            <person name="Wang X.J."/>
            <person name="Zhu J.G."/>
            <person name="Ruan X.D."/>
            <person name="Zhao L."/>
            <person name="Wei J.T."/>
            <person name="Ye R.Z."/>
            <person name="Que T.C."/>
            <person name="Du C.H."/>
            <person name="Zhou Y.H."/>
            <person name="Cheng J.X."/>
            <person name="Dai P.F."/>
            <person name="Guo W.B."/>
            <person name="Han X.H."/>
            <person name="Huang E.J."/>
            <person name="Li L.F."/>
            <person name="Wei W."/>
            <person name="Gao Y.C."/>
            <person name="Liu J.Z."/>
            <person name="Shao H.Z."/>
            <person name="Wang X."/>
            <person name="Wang C.C."/>
            <person name="Yang T.C."/>
            <person name="Huo Q.B."/>
            <person name="Li W."/>
            <person name="Chen H.Y."/>
            <person name="Chen S.E."/>
            <person name="Zhou L.G."/>
            <person name="Ni X.B."/>
            <person name="Tian J.H."/>
            <person name="Sheng Y."/>
            <person name="Liu T."/>
            <person name="Pan Y.S."/>
            <person name="Xia L.Y."/>
            <person name="Li J."/>
            <person name="Zhao F."/>
            <person name="Cao W.C."/>
        </authorList>
    </citation>
    <scope>NUCLEOTIDE SEQUENCE</scope>
    <source>
        <strain evidence="2">Rsan-2018</strain>
    </source>
</reference>
<evidence type="ECO:0000313" key="2">
    <source>
        <dbReference type="EMBL" id="KAH7935160.1"/>
    </source>
</evidence>
<name>A0A9D4SNB8_RHISA</name>
<dbReference type="EMBL" id="JABSTV010001255">
    <property type="protein sequence ID" value="KAH7935160.1"/>
    <property type="molecule type" value="Genomic_DNA"/>
</dbReference>
<sequence length="156" mass="17488">MPDPAASVCLSSRCTPRQFAPEVAKAFFPAYDQAPPRFDCPYNLPPEPAAPLPEIPPWLKAQASDNRQLTRLRQSNRQVEQEDVVTTIDDSLAGSTAISTSMFYSVPKERPKRFLHANLLDVIDTNECDFSADDRSEEEVSGVTKRPSQPRLKKLR</sequence>
<protein>
    <submittedName>
        <fullName evidence="2">Uncharacterized protein</fullName>
    </submittedName>
</protein>
<evidence type="ECO:0000313" key="3">
    <source>
        <dbReference type="Proteomes" id="UP000821837"/>
    </source>
</evidence>
<dbReference type="AlphaFoldDB" id="A0A9D4SNB8"/>
<comment type="caution">
    <text evidence="2">The sequence shown here is derived from an EMBL/GenBank/DDBJ whole genome shotgun (WGS) entry which is preliminary data.</text>
</comment>
<proteinExistence type="predicted"/>
<feature type="compositionally biased region" description="Acidic residues" evidence="1">
    <location>
        <begin position="131"/>
        <end position="140"/>
    </location>
</feature>
<feature type="region of interest" description="Disordered" evidence="1">
    <location>
        <begin position="131"/>
        <end position="156"/>
    </location>
</feature>
<keyword evidence="3" id="KW-1185">Reference proteome</keyword>
<evidence type="ECO:0000256" key="1">
    <source>
        <dbReference type="SAM" id="MobiDB-lite"/>
    </source>
</evidence>
<accession>A0A9D4SNB8</accession>
<reference evidence="2" key="2">
    <citation type="submission" date="2021-09" db="EMBL/GenBank/DDBJ databases">
        <authorList>
            <person name="Jia N."/>
            <person name="Wang J."/>
            <person name="Shi W."/>
            <person name="Du L."/>
            <person name="Sun Y."/>
            <person name="Zhan W."/>
            <person name="Jiang J."/>
            <person name="Wang Q."/>
            <person name="Zhang B."/>
            <person name="Ji P."/>
            <person name="Sakyi L.B."/>
            <person name="Cui X."/>
            <person name="Yuan T."/>
            <person name="Jiang B."/>
            <person name="Yang W."/>
            <person name="Lam T.T.-Y."/>
            <person name="Chang Q."/>
            <person name="Ding S."/>
            <person name="Wang X."/>
            <person name="Zhu J."/>
            <person name="Ruan X."/>
            <person name="Zhao L."/>
            <person name="Wei J."/>
            <person name="Que T."/>
            <person name="Du C."/>
            <person name="Cheng J."/>
            <person name="Dai P."/>
            <person name="Han X."/>
            <person name="Huang E."/>
            <person name="Gao Y."/>
            <person name="Liu J."/>
            <person name="Shao H."/>
            <person name="Ye R."/>
            <person name="Li L."/>
            <person name="Wei W."/>
            <person name="Wang X."/>
            <person name="Wang C."/>
            <person name="Huo Q."/>
            <person name="Li W."/>
            <person name="Guo W."/>
            <person name="Chen H."/>
            <person name="Chen S."/>
            <person name="Zhou L."/>
            <person name="Zhou L."/>
            <person name="Ni X."/>
            <person name="Tian J."/>
            <person name="Zhou Y."/>
            <person name="Sheng Y."/>
            <person name="Liu T."/>
            <person name="Pan Y."/>
            <person name="Xia L."/>
            <person name="Li J."/>
            <person name="Zhao F."/>
            <person name="Cao W."/>
        </authorList>
    </citation>
    <scope>NUCLEOTIDE SEQUENCE</scope>
    <source>
        <strain evidence="2">Rsan-2018</strain>
        <tissue evidence="2">Larvae</tissue>
    </source>
</reference>